<accession>A0A343JA37</accession>
<dbReference type="PANTHER" id="PTHR42798">
    <property type="entry name" value="LIPOPROTEIN-RELEASING SYSTEM ATP-BINDING PROTEIN LOLD"/>
    <property type="match status" value="1"/>
</dbReference>
<sequence length="223" mass="24831">MVLINLKNISKKFGAKDTEVTALRDVSIEINEGEIIAIVGTSGSGKSTLLNIIGTLDRQTTGEYILKNKNLDELNEHDLAKLRNKSFGFVVQNFALINDYTVYENIEIPLVYGKVKSSERRKIINQVLTKLDIQEKINKKPTELSGGQCQRVAIARAIVNDPQIILADEPTGALDKKTGEQVMKIFKALNKEGKTIIIVTHDPRIASQCNRIINIEDGMIKKD</sequence>
<keyword evidence="3" id="KW-0547">Nucleotide-binding</keyword>
<keyword evidence="2" id="KW-0813">Transport</keyword>
<dbReference type="InterPro" id="IPR017911">
    <property type="entry name" value="MacB-like_ATP-bd"/>
</dbReference>
<dbReference type="GO" id="GO:0005524">
    <property type="term" value="F:ATP binding"/>
    <property type="evidence" value="ECO:0007669"/>
    <property type="project" value="UniProtKB-KW"/>
</dbReference>
<feature type="domain" description="ABC transporter" evidence="5">
    <location>
        <begin position="4"/>
        <end position="223"/>
    </location>
</feature>
<comment type="similarity">
    <text evidence="1">Belongs to the ABC transporter superfamily.</text>
</comment>
<dbReference type="AlphaFoldDB" id="A0A343JA37"/>
<dbReference type="OrthoDB" id="9802264at2"/>
<protein>
    <submittedName>
        <fullName evidence="6">Peptide ABC transporter ATP-binding protein</fullName>
    </submittedName>
</protein>
<dbReference type="PROSITE" id="PS50893">
    <property type="entry name" value="ABC_TRANSPORTER_2"/>
    <property type="match status" value="1"/>
</dbReference>
<organism evidence="6 7">
    <name type="scientific">Clostridium isatidis</name>
    <dbReference type="NCBI Taxonomy" id="182773"/>
    <lineage>
        <taxon>Bacteria</taxon>
        <taxon>Bacillati</taxon>
        <taxon>Bacillota</taxon>
        <taxon>Clostridia</taxon>
        <taxon>Eubacteriales</taxon>
        <taxon>Clostridiaceae</taxon>
        <taxon>Clostridium</taxon>
    </lineage>
</organism>
<dbReference type="InterPro" id="IPR003439">
    <property type="entry name" value="ABC_transporter-like_ATP-bd"/>
</dbReference>
<evidence type="ECO:0000256" key="3">
    <source>
        <dbReference type="ARBA" id="ARBA00022741"/>
    </source>
</evidence>
<keyword evidence="7" id="KW-1185">Reference proteome</keyword>
<dbReference type="Gene3D" id="3.40.50.300">
    <property type="entry name" value="P-loop containing nucleotide triphosphate hydrolases"/>
    <property type="match status" value="1"/>
</dbReference>
<dbReference type="Proteomes" id="UP000264883">
    <property type="component" value="Chromosome"/>
</dbReference>
<dbReference type="PANTHER" id="PTHR42798:SF6">
    <property type="entry name" value="CELL DIVISION ATP-BINDING PROTEIN FTSE"/>
    <property type="match status" value="1"/>
</dbReference>
<dbReference type="GO" id="GO:0022857">
    <property type="term" value="F:transmembrane transporter activity"/>
    <property type="evidence" value="ECO:0007669"/>
    <property type="project" value="UniProtKB-ARBA"/>
</dbReference>
<dbReference type="InterPro" id="IPR027417">
    <property type="entry name" value="P-loop_NTPase"/>
</dbReference>
<dbReference type="KEGG" id="cia:BEN51_02505"/>
<dbReference type="PROSITE" id="PS00211">
    <property type="entry name" value="ABC_TRANSPORTER_1"/>
    <property type="match status" value="1"/>
</dbReference>
<dbReference type="InterPro" id="IPR017871">
    <property type="entry name" value="ABC_transporter-like_CS"/>
</dbReference>
<dbReference type="EMBL" id="CP016786">
    <property type="protein sequence ID" value="ASW42395.1"/>
    <property type="molecule type" value="Genomic_DNA"/>
</dbReference>
<dbReference type="SUPFAM" id="SSF52540">
    <property type="entry name" value="P-loop containing nucleoside triphosphate hydrolases"/>
    <property type="match status" value="1"/>
</dbReference>
<keyword evidence="4 6" id="KW-0067">ATP-binding</keyword>
<evidence type="ECO:0000313" key="7">
    <source>
        <dbReference type="Proteomes" id="UP000264883"/>
    </source>
</evidence>
<gene>
    <name evidence="6" type="ORF">BEN51_02505</name>
</gene>
<proteinExistence type="inferred from homology"/>
<dbReference type="SMART" id="SM00382">
    <property type="entry name" value="AAA"/>
    <property type="match status" value="1"/>
</dbReference>
<name>A0A343JA37_9CLOT</name>
<evidence type="ECO:0000256" key="1">
    <source>
        <dbReference type="ARBA" id="ARBA00005417"/>
    </source>
</evidence>
<dbReference type="GO" id="GO:0016887">
    <property type="term" value="F:ATP hydrolysis activity"/>
    <property type="evidence" value="ECO:0007669"/>
    <property type="project" value="InterPro"/>
</dbReference>
<evidence type="ECO:0000256" key="2">
    <source>
        <dbReference type="ARBA" id="ARBA00022448"/>
    </source>
</evidence>
<evidence type="ECO:0000256" key="4">
    <source>
        <dbReference type="ARBA" id="ARBA00022840"/>
    </source>
</evidence>
<dbReference type="Pfam" id="PF00005">
    <property type="entry name" value="ABC_tran"/>
    <property type="match status" value="1"/>
</dbReference>
<dbReference type="GO" id="GO:0098796">
    <property type="term" value="C:membrane protein complex"/>
    <property type="evidence" value="ECO:0007669"/>
    <property type="project" value="UniProtKB-ARBA"/>
</dbReference>
<evidence type="ECO:0000313" key="6">
    <source>
        <dbReference type="EMBL" id="ASW42395.1"/>
    </source>
</evidence>
<dbReference type="InterPro" id="IPR003593">
    <property type="entry name" value="AAA+_ATPase"/>
</dbReference>
<evidence type="ECO:0000259" key="5">
    <source>
        <dbReference type="PROSITE" id="PS50893"/>
    </source>
</evidence>
<dbReference type="RefSeq" id="WP_119864527.1">
    <property type="nucleotide sequence ID" value="NZ_CP016786.1"/>
</dbReference>
<reference evidence="6 7" key="1">
    <citation type="submission" date="2016-08" db="EMBL/GenBank/DDBJ databases">
        <title>Complete Genome Sequence Of The Indigo Reducing Clostridium isatidis DSM15098.</title>
        <authorList>
            <person name="Little G.T."/>
            <person name="Minton N.P."/>
        </authorList>
    </citation>
    <scope>NUCLEOTIDE SEQUENCE [LARGE SCALE GENOMIC DNA]</scope>
    <source>
        <strain evidence="6 7">DSM 15098</strain>
    </source>
</reference>
<dbReference type="CDD" id="cd03255">
    <property type="entry name" value="ABC_MJ0796_LolCDE_FtsE"/>
    <property type="match status" value="1"/>
</dbReference>
<dbReference type="FunFam" id="3.40.50.300:FF:000032">
    <property type="entry name" value="Export ABC transporter ATP-binding protein"/>
    <property type="match status" value="1"/>
</dbReference>